<evidence type="ECO:0000256" key="3">
    <source>
        <dbReference type="ARBA" id="ARBA00022692"/>
    </source>
</evidence>
<comment type="similarity">
    <text evidence="2">Belongs to the SLC13A/DASS transporter (TC 2.A.47) family. NADC subfamily.</text>
</comment>
<evidence type="ECO:0000313" key="7">
    <source>
        <dbReference type="EMBL" id="CUT98920.1"/>
    </source>
</evidence>
<dbReference type="Proteomes" id="UP000017246">
    <property type="component" value="Unassembled WGS sequence"/>
</dbReference>
<evidence type="ECO:0000256" key="1">
    <source>
        <dbReference type="ARBA" id="ARBA00004141"/>
    </source>
</evidence>
<proteinExistence type="inferred from homology"/>
<feature type="transmembrane region" description="Helical" evidence="6">
    <location>
        <begin position="313"/>
        <end position="336"/>
    </location>
</feature>
<dbReference type="Pfam" id="PF00939">
    <property type="entry name" value="Na_sulph_symp"/>
    <property type="match status" value="1"/>
</dbReference>
<keyword evidence="3 6" id="KW-0812">Transmembrane</keyword>
<feature type="transmembrane region" description="Helical" evidence="6">
    <location>
        <begin position="260"/>
        <end position="285"/>
    </location>
</feature>
<evidence type="ECO:0000256" key="5">
    <source>
        <dbReference type="ARBA" id="ARBA00023136"/>
    </source>
</evidence>
<dbReference type="STRING" id="6211.A0A0S4MJK8"/>
<dbReference type="OMA" id="THIMAHT"/>
<protein>
    <submittedName>
        <fullName evidence="7">Solute carrier family 13</fullName>
    </submittedName>
</protein>
<evidence type="ECO:0000256" key="6">
    <source>
        <dbReference type="SAM" id="Phobius"/>
    </source>
</evidence>
<keyword evidence="5 6" id="KW-0472">Membrane</keyword>
<accession>A0A0S4MJK8</accession>
<feature type="transmembrane region" description="Helical" evidence="6">
    <location>
        <begin position="493"/>
        <end position="511"/>
    </location>
</feature>
<feature type="transmembrane region" description="Helical" evidence="6">
    <location>
        <begin position="12"/>
        <end position="32"/>
    </location>
</feature>
<dbReference type="eggNOG" id="KOG1281">
    <property type="taxonomic scope" value="Eukaryota"/>
</dbReference>
<dbReference type="InterPro" id="IPR001898">
    <property type="entry name" value="SLC13A/DASS"/>
</dbReference>
<comment type="subcellular location">
    <subcellularLocation>
        <location evidence="1">Membrane</location>
        <topology evidence="1">Multi-pass membrane protein</topology>
    </subcellularLocation>
</comment>
<dbReference type="GO" id="GO:0015556">
    <property type="term" value="F:C4-dicarboxylate transmembrane transporter activity"/>
    <property type="evidence" value="ECO:0007669"/>
    <property type="project" value="UniProtKB-ARBA"/>
</dbReference>
<dbReference type="AlphaFoldDB" id="A0A0S4MJK8"/>
<evidence type="ECO:0000313" key="8">
    <source>
        <dbReference type="Proteomes" id="UP000017246"/>
    </source>
</evidence>
<reference evidence="7" key="1">
    <citation type="journal article" date="2013" name="Nature">
        <title>The genomes of four tapeworm species reveal adaptations to parasitism.</title>
        <authorList>
            <person name="Tsai I.J."/>
            <person name="Zarowiecki M."/>
            <person name="Holroyd N."/>
            <person name="Garciarrubio A."/>
            <person name="Sanchez-Flores A."/>
            <person name="Brooks K.L."/>
            <person name="Tracey A."/>
            <person name="Bobes R.J."/>
            <person name="Fragoso G."/>
            <person name="Sciutto E."/>
            <person name="Aslett M."/>
            <person name="Beasley H."/>
            <person name="Bennett H.M."/>
            <person name="Cai J."/>
            <person name="Camicia F."/>
            <person name="Clark R."/>
            <person name="Cucher M."/>
            <person name="De Silva N."/>
            <person name="Day T.A."/>
            <person name="Deplazes P."/>
            <person name="Estrada K."/>
            <person name="Fernandez C."/>
            <person name="Holland P.W."/>
            <person name="Hou J."/>
            <person name="Hu S."/>
            <person name="Huckvale T."/>
            <person name="Hung S.S."/>
            <person name="Kamenetzky L."/>
            <person name="Keane J.A."/>
            <person name="Kiss F."/>
            <person name="Koziol U."/>
            <person name="Lambert O."/>
            <person name="Liu K."/>
            <person name="Luo X."/>
            <person name="Luo Y."/>
            <person name="Macchiaroli N."/>
            <person name="Nichol S."/>
            <person name="Paps J."/>
            <person name="Parkinson J."/>
            <person name="Pouchkina-Stantcheva N."/>
            <person name="Riddiford N."/>
            <person name="Rosenzvit M."/>
            <person name="Salinas G."/>
            <person name="Wasmuth J.D."/>
            <person name="Zamanian M."/>
            <person name="Zheng Y."/>
            <person name="Cai X."/>
            <person name="Soberon X."/>
            <person name="Olson P.D."/>
            <person name="Laclette J.P."/>
            <person name="Brehm K."/>
            <person name="Berriman M."/>
            <person name="Garciarrubio A."/>
            <person name="Bobes R.J."/>
            <person name="Fragoso G."/>
            <person name="Sanchez-Flores A."/>
            <person name="Estrada K."/>
            <person name="Cevallos M.A."/>
            <person name="Morett E."/>
            <person name="Gonzalez V."/>
            <person name="Portillo T."/>
            <person name="Ochoa-Leyva A."/>
            <person name="Jose M.V."/>
            <person name="Sciutto E."/>
            <person name="Landa A."/>
            <person name="Jimenez L."/>
            <person name="Valdes V."/>
            <person name="Carrero J.C."/>
            <person name="Larralde C."/>
            <person name="Morales-Montor J."/>
            <person name="Limon-Lason J."/>
            <person name="Soberon X."/>
            <person name="Laclette J.P."/>
        </authorList>
    </citation>
    <scope>NUCLEOTIDE SEQUENCE [LARGE SCALE GENOMIC DNA]</scope>
</reference>
<dbReference type="GO" id="GO:0005886">
    <property type="term" value="C:plasma membrane"/>
    <property type="evidence" value="ECO:0007669"/>
    <property type="project" value="TreeGrafter"/>
</dbReference>
<evidence type="ECO:0000256" key="2">
    <source>
        <dbReference type="ARBA" id="ARBA00006772"/>
    </source>
</evidence>
<feature type="transmembrane region" description="Helical" evidence="6">
    <location>
        <begin position="88"/>
        <end position="104"/>
    </location>
</feature>
<reference evidence="7" key="2">
    <citation type="submission" date="2015-11" db="EMBL/GenBank/DDBJ databases">
        <authorList>
            <person name="Zhang Y."/>
            <person name="Guo Z."/>
        </authorList>
    </citation>
    <scope>NUCLEOTIDE SEQUENCE</scope>
</reference>
<dbReference type="GO" id="GO:0005310">
    <property type="term" value="F:dicarboxylic acid transmembrane transporter activity"/>
    <property type="evidence" value="ECO:0007669"/>
    <property type="project" value="UniProtKB-ARBA"/>
</dbReference>
<feature type="transmembrane region" description="Helical" evidence="6">
    <location>
        <begin position="451"/>
        <end position="481"/>
    </location>
</feature>
<dbReference type="PANTHER" id="PTHR10283:SF82">
    <property type="entry name" value="SOLUTE CARRIER FAMILY 13 MEMBER 2"/>
    <property type="match status" value="1"/>
</dbReference>
<feature type="transmembrane region" description="Helical" evidence="6">
    <location>
        <begin position="125"/>
        <end position="154"/>
    </location>
</feature>
<feature type="transmembrane region" description="Helical" evidence="6">
    <location>
        <begin position="532"/>
        <end position="554"/>
    </location>
</feature>
<organism evidence="7 8">
    <name type="scientific">Echinococcus multilocularis</name>
    <name type="common">Fox tapeworm</name>
    <dbReference type="NCBI Taxonomy" id="6211"/>
    <lineage>
        <taxon>Eukaryota</taxon>
        <taxon>Metazoa</taxon>
        <taxon>Spiralia</taxon>
        <taxon>Lophotrochozoa</taxon>
        <taxon>Platyhelminthes</taxon>
        <taxon>Cestoda</taxon>
        <taxon>Eucestoda</taxon>
        <taxon>Cyclophyllidea</taxon>
        <taxon>Taeniidae</taxon>
        <taxon>Echinococcus</taxon>
    </lineage>
</organism>
<dbReference type="PANTHER" id="PTHR10283">
    <property type="entry name" value="SOLUTE CARRIER FAMILY 13 MEMBER"/>
    <property type="match status" value="1"/>
</dbReference>
<name>A0A0S4MJK8_ECHMU</name>
<keyword evidence="4 6" id="KW-1133">Transmembrane helix</keyword>
<feature type="transmembrane region" description="Helical" evidence="6">
    <location>
        <begin position="44"/>
        <end position="68"/>
    </location>
</feature>
<evidence type="ECO:0000256" key="4">
    <source>
        <dbReference type="ARBA" id="ARBA00022989"/>
    </source>
</evidence>
<dbReference type="EMBL" id="LN902845">
    <property type="protein sequence ID" value="CUT98920.1"/>
    <property type="molecule type" value="Genomic_DNA"/>
</dbReference>
<dbReference type="OrthoDB" id="6493944at2759"/>
<keyword evidence="8" id="KW-1185">Reference proteome</keyword>
<sequence length="610" mass="66604">MNLPGWLRWLLTYKKVLFTILYPIILSPILIVNPSSEAKGAYTLLLMAGYWITESISIYVTAMLPLLMGPLMGIIASKAACGAYMRDAIMLFLHGAFLAVAAEHRNIHRRIGAAVLRIMGGDPRLLLLGLMLPTWFLSMWMSNAAATIMMLTIVEALMSRLESLKPNVEEGIALRINEENEADGEAWNTGDSNESVTVKSGGGCDFDDLQKLGCCFSLCIPFASSCGGMGTVIGTSTNVVLFGLVSDRYGTDTGLTFGSWAAYGMPLSLILLICVWVILGVIFIGPKKFFRCRGRDESRETAIRQILEQERQFLGPVGWADGSAMAILAMVILLWISRKPGVDGWSAIVPFKTSPTGKRIELTTDTQPAVLGTILICIWPAYNPFRRRRPDQPPVDALETVLPWKVAQTRCPWQVLLLIGGGFCLSDICNVSGLSTRVGQYMLSLKSLPPVVLILVFSLLCIIMTTFVANVATVTVLLPIMFELCENLKIHPFYIGLPVAISASMAFILPAGTPPNAIAYGKGRIKINQMMIAGSFVAVVGILVVICSTVTYGVPIFKMNVFPDWAVHNVVNATTACQHDHSPPLVRSSLDYHFLCAPCPASRVVKVYPF</sequence>